<dbReference type="AlphaFoldDB" id="A0AAP0IN00"/>
<reference evidence="1 2" key="1">
    <citation type="submission" date="2024-01" db="EMBL/GenBank/DDBJ databases">
        <title>Genome assemblies of Stephania.</title>
        <authorList>
            <person name="Yang L."/>
        </authorList>
    </citation>
    <scope>NUCLEOTIDE SEQUENCE [LARGE SCALE GENOMIC DNA]</scope>
    <source>
        <strain evidence="1">JXDWG</strain>
        <tissue evidence="1">Leaf</tissue>
    </source>
</reference>
<evidence type="ECO:0000313" key="2">
    <source>
        <dbReference type="Proteomes" id="UP001419268"/>
    </source>
</evidence>
<dbReference type="EMBL" id="JBBNAG010000007">
    <property type="protein sequence ID" value="KAK9118491.1"/>
    <property type="molecule type" value="Genomic_DNA"/>
</dbReference>
<protein>
    <submittedName>
        <fullName evidence="1">Uncharacterized protein</fullName>
    </submittedName>
</protein>
<sequence>MGDDVGVESYELILLRSHLGLWDPHTSFGGVPDTFRSRWSGGGAAKLRAFSGERVNT</sequence>
<gene>
    <name evidence="1" type="ORF">Scep_016584</name>
</gene>
<evidence type="ECO:0000313" key="1">
    <source>
        <dbReference type="EMBL" id="KAK9118491.1"/>
    </source>
</evidence>
<proteinExistence type="predicted"/>
<keyword evidence="2" id="KW-1185">Reference proteome</keyword>
<name>A0AAP0IN00_9MAGN</name>
<dbReference type="Proteomes" id="UP001419268">
    <property type="component" value="Unassembled WGS sequence"/>
</dbReference>
<comment type="caution">
    <text evidence="1">The sequence shown here is derived from an EMBL/GenBank/DDBJ whole genome shotgun (WGS) entry which is preliminary data.</text>
</comment>
<accession>A0AAP0IN00</accession>
<organism evidence="1 2">
    <name type="scientific">Stephania cephalantha</name>
    <dbReference type="NCBI Taxonomy" id="152367"/>
    <lineage>
        <taxon>Eukaryota</taxon>
        <taxon>Viridiplantae</taxon>
        <taxon>Streptophyta</taxon>
        <taxon>Embryophyta</taxon>
        <taxon>Tracheophyta</taxon>
        <taxon>Spermatophyta</taxon>
        <taxon>Magnoliopsida</taxon>
        <taxon>Ranunculales</taxon>
        <taxon>Menispermaceae</taxon>
        <taxon>Menispermoideae</taxon>
        <taxon>Cissampelideae</taxon>
        <taxon>Stephania</taxon>
    </lineage>
</organism>